<feature type="signal peptide" evidence="1">
    <location>
        <begin position="1"/>
        <end position="24"/>
    </location>
</feature>
<feature type="chain" id="PRO_5009582135" evidence="1">
    <location>
        <begin position="25"/>
        <end position="451"/>
    </location>
</feature>
<dbReference type="AlphaFoldDB" id="A0A1G2BRW8"/>
<name>A0A1G2BRW8_9BACT</name>
<organism evidence="2 3">
    <name type="scientific">Candidatus Komeilibacteria bacterium RIFCSPLOWO2_01_FULL_53_11</name>
    <dbReference type="NCBI Taxonomy" id="1798552"/>
    <lineage>
        <taxon>Bacteria</taxon>
        <taxon>Candidatus Komeiliibacteriota</taxon>
    </lineage>
</organism>
<keyword evidence="1" id="KW-0732">Signal</keyword>
<proteinExistence type="predicted"/>
<gene>
    <name evidence="2" type="ORF">A3B31_01270</name>
</gene>
<reference evidence="2 3" key="1">
    <citation type="journal article" date="2016" name="Nat. Commun.">
        <title>Thousands of microbial genomes shed light on interconnected biogeochemical processes in an aquifer system.</title>
        <authorList>
            <person name="Anantharaman K."/>
            <person name="Brown C.T."/>
            <person name="Hug L.A."/>
            <person name="Sharon I."/>
            <person name="Castelle C.J."/>
            <person name="Probst A.J."/>
            <person name="Thomas B.C."/>
            <person name="Singh A."/>
            <person name="Wilkins M.J."/>
            <person name="Karaoz U."/>
            <person name="Brodie E.L."/>
            <person name="Williams K.H."/>
            <person name="Hubbard S.S."/>
            <person name="Banfield J.F."/>
        </authorList>
    </citation>
    <scope>NUCLEOTIDE SEQUENCE [LARGE SCALE GENOMIC DNA]</scope>
</reference>
<accession>A0A1G2BRW8</accession>
<protein>
    <submittedName>
        <fullName evidence="2">Uncharacterized protein</fullName>
    </submittedName>
</protein>
<comment type="caution">
    <text evidence="2">The sequence shown here is derived from an EMBL/GenBank/DDBJ whole genome shotgun (WGS) entry which is preliminary data.</text>
</comment>
<evidence type="ECO:0000256" key="1">
    <source>
        <dbReference type="SAM" id="SignalP"/>
    </source>
</evidence>
<dbReference type="Proteomes" id="UP000177349">
    <property type="component" value="Unassembled WGS sequence"/>
</dbReference>
<evidence type="ECO:0000313" key="2">
    <source>
        <dbReference type="EMBL" id="OGY91883.1"/>
    </source>
</evidence>
<evidence type="ECO:0000313" key="3">
    <source>
        <dbReference type="Proteomes" id="UP000177349"/>
    </source>
</evidence>
<sequence length="451" mass="50780">MKFRAKVVFIALTVVLLLPVSSFAQTVDVDYENLLSDEQLTAYQSMSQAQIQRFLESKQGYLSNYFVLLPDTGERVAASELIFRAAQNHRVNPQFLLTLLQKEQSLVEEKTPKLTQLDWATGYGCFDNQPCNERWRGFHKQINSAAEQFRYYFEHIMEYFFQPGKATAIDGQVITPKTIATAALYNYTPHLHGNSLFKTLWDTYFMSLLPDGTLVQVPGDPGVWLIQDGVRRAFTSELALVSRYDPDLIVPIAQPDLDSLPRGIDIEFAAYSLLEGDQTGNIYLLTRDAKRLISSPDVFRTLGFNPEEVEVVSESQLARIEDSRPVTISDAYPVGTLLKNKETSEVYYVESGRKYAVVDLAIMVVNYPDQKPVVVDSSALRKYASGFPVVFRDGTIVKGTRPEVYVISNGRKRHITSEDAFNAIGYKWKNIVTTNDAALSLHPTGDPIVIN</sequence>
<dbReference type="EMBL" id="MHKN01000030">
    <property type="protein sequence ID" value="OGY91883.1"/>
    <property type="molecule type" value="Genomic_DNA"/>
</dbReference>